<comment type="similarity">
    <text evidence="1">Belongs to the UDP-glycosyltransferase family.</text>
</comment>
<dbReference type="AlphaFoldDB" id="A0AAP0S8Z3"/>
<dbReference type="SUPFAM" id="SSF53756">
    <property type="entry name" value="UDP-Glycosyltransferase/glycogen phosphorylase"/>
    <property type="match status" value="1"/>
</dbReference>
<proteinExistence type="inferred from homology"/>
<reference evidence="3 4" key="1">
    <citation type="journal article" date="2024" name="Plant J.">
        <title>Genome sequences and population genomics reveal climatic adaptation and genomic divergence between two closely related sweetgum species.</title>
        <authorList>
            <person name="Xu W.Q."/>
            <person name="Ren C.Q."/>
            <person name="Zhang X.Y."/>
            <person name="Comes H.P."/>
            <person name="Liu X.H."/>
            <person name="Li Y.G."/>
            <person name="Kettle C.J."/>
            <person name="Jalonen R."/>
            <person name="Gaisberger H."/>
            <person name="Ma Y.Z."/>
            <person name="Qiu Y.X."/>
        </authorList>
    </citation>
    <scope>NUCLEOTIDE SEQUENCE [LARGE SCALE GENOMIC DNA]</scope>
    <source>
        <strain evidence="3">Hangzhou</strain>
    </source>
</reference>
<dbReference type="Pfam" id="PF00201">
    <property type="entry name" value="UDPGT"/>
    <property type="match status" value="1"/>
</dbReference>
<dbReference type="PANTHER" id="PTHR48047">
    <property type="entry name" value="GLYCOSYLTRANSFERASE"/>
    <property type="match status" value="1"/>
</dbReference>
<evidence type="ECO:0000256" key="2">
    <source>
        <dbReference type="ARBA" id="ARBA00022679"/>
    </source>
</evidence>
<dbReference type="Gene3D" id="3.40.50.2000">
    <property type="entry name" value="Glycogen Phosphorylase B"/>
    <property type="match status" value="2"/>
</dbReference>
<comment type="caution">
    <text evidence="3">The sequence shown here is derived from an EMBL/GenBank/DDBJ whole genome shotgun (WGS) entry which is preliminary data.</text>
</comment>
<gene>
    <name evidence="3" type="ORF">L1049_007980</name>
</gene>
<dbReference type="GO" id="GO:0035251">
    <property type="term" value="F:UDP-glucosyltransferase activity"/>
    <property type="evidence" value="ECO:0007669"/>
    <property type="project" value="TreeGrafter"/>
</dbReference>
<evidence type="ECO:0008006" key="5">
    <source>
        <dbReference type="Google" id="ProtNLM"/>
    </source>
</evidence>
<evidence type="ECO:0000313" key="3">
    <source>
        <dbReference type="EMBL" id="KAK9289820.1"/>
    </source>
</evidence>
<accession>A0AAP0S8Z3</accession>
<keyword evidence="2" id="KW-0808">Transferase</keyword>
<evidence type="ECO:0000256" key="1">
    <source>
        <dbReference type="ARBA" id="ARBA00009995"/>
    </source>
</evidence>
<dbReference type="PANTHER" id="PTHR48047:SF182">
    <property type="entry name" value="GLYCOSYLTRANSFERASE"/>
    <property type="match status" value="1"/>
</dbReference>
<dbReference type="InterPro" id="IPR002213">
    <property type="entry name" value="UDP_glucos_trans"/>
</dbReference>
<protein>
    <recommendedName>
        <fullName evidence="5">UDP-glycosyltransferase</fullName>
    </recommendedName>
</protein>
<dbReference type="EMBL" id="JBBPBK010000002">
    <property type="protein sequence ID" value="KAK9289820.1"/>
    <property type="molecule type" value="Genomic_DNA"/>
</dbReference>
<sequence>MTHCGWNSVMESVVAGVPMITWPLFAEQFYNENFVLNRLRIGVGIDVESGLEWGKEERVGALVKRHRVEEAVSRLMGEGEAVEGMRKRASELGEMARLAVSKGGSSDVSMGLLIEDLLNQKGVEIGYAGRLDPRRLVVGLFSLGSRLSGQWERTSHGSMQQNYLNIHLQNRIIRLFSLKGRFFNLYSDLGVVLNLIPRQ</sequence>
<dbReference type="Proteomes" id="UP001415857">
    <property type="component" value="Unassembled WGS sequence"/>
</dbReference>
<name>A0AAP0S8Z3_LIQFO</name>
<organism evidence="3 4">
    <name type="scientific">Liquidambar formosana</name>
    <name type="common">Formosan gum</name>
    <dbReference type="NCBI Taxonomy" id="63359"/>
    <lineage>
        <taxon>Eukaryota</taxon>
        <taxon>Viridiplantae</taxon>
        <taxon>Streptophyta</taxon>
        <taxon>Embryophyta</taxon>
        <taxon>Tracheophyta</taxon>
        <taxon>Spermatophyta</taxon>
        <taxon>Magnoliopsida</taxon>
        <taxon>eudicotyledons</taxon>
        <taxon>Gunneridae</taxon>
        <taxon>Pentapetalae</taxon>
        <taxon>Saxifragales</taxon>
        <taxon>Altingiaceae</taxon>
        <taxon>Liquidambar</taxon>
    </lineage>
</organism>
<evidence type="ECO:0000313" key="4">
    <source>
        <dbReference type="Proteomes" id="UP001415857"/>
    </source>
</evidence>
<keyword evidence="4" id="KW-1185">Reference proteome</keyword>